<keyword evidence="17" id="KW-0472">Membrane</keyword>
<evidence type="ECO:0000256" key="16">
    <source>
        <dbReference type="ARBA" id="ARBA00023098"/>
    </source>
</evidence>
<keyword evidence="18" id="KW-0539">Nucleus</keyword>
<dbReference type="AlphaFoldDB" id="A0A8C3SCX4"/>
<evidence type="ECO:0000256" key="22">
    <source>
        <dbReference type="ARBA" id="ARBA00050885"/>
    </source>
</evidence>
<dbReference type="Ensembl" id="ENSCSRT00000011016.1">
    <property type="protein sequence ID" value="ENSCSRP00000010626.1"/>
    <property type="gene ID" value="ENSCSRG00000007918.1"/>
</dbReference>
<name>A0A8C3SCX4_CHESE</name>
<evidence type="ECO:0000256" key="12">
    <source>
        <dbReference type="ARBA" id="ARBA00022777"/>
    </source>
</evidence>
<keyword evidence="15" id="KW-0770">Synapse</keyword>
<protein>
    <recommendedName>
        <fullName evidence="25">Sphingosine kinase 1</fullName>
        <ecNumber evidence="20">2.7.1.91</ecNumber>
    </recommendedName>
    <alternativeName>
        <fullName evidence="26">Acetyltransferase SPHK1</fullName>
    </alternativeName>
</protein>
<evidence type="ECO:0000256" key="17">
    <source>
        <dbReference type="ARBA" id="ARBA00023136"/>
    </source>
</evidence>
<dbReference type="PANTHER" id="PTHR12358:SF40">
    <property type="entry name" value="SPHINGOSINE KINASE 2"/>
    <property type="match status" value="1"/>
</dbReference>
<dbReference type="GO" id="GO:0046512">
    <property type="term" value="P:sphingosine biosynthetic process"/>
    <property type="evidence" value="ECO:0007669"/>
    <property type="project" value="TreeGrafter"/>
</dbReference>
<dbReference type="FunFam" id="3.40.50.10330:FF:000005">
    <property type="entry name" value="Sphingosine kinase 2"/>
    <property type="match status" value="1"/>
</dbReference>
<evidence type="ECO:0000256" key="20">
    <source>
        <dbReference type="ARBA" id="ARBA00044037"/>
    </source>
</evidence>
<keyword evidence="10" id="KW-0547">Nucleotide-binding</keyword>
<dbReference type="EC" id="2.7.1.91" evidence="20"/>
<keyword evidence="29" id="KW-1185">Reference proteome</keyword>
<keyword evidence="12" id="KW-0418">Kinase</keyword>
<evidence type="ECO:0000256" key="21">
    <source>
        <dbReference type="ARBA" id="ARBA00048662"/>
    </source>
</evidence>
<keyword evidence="8" id="KW-0597">Phosphoprotein</keyword>
<dbReference type="GO" id="GO:0051239">
    <property type="term" value="P:regulation of multicellular organismal process"/>
    <property type="evidence" value="ECO:0007669"/>
    <property type="project" value="UniProtKB-ARBA"/>
</dbReference>
<dbReference type="GO" id="GO:0043066">
    <property type="term" value="P:negative regulation of apoptotic process"/>
    <property type="evidence" value="ECO:0007669"/>
    <property type="project" value="UniProtKB-ARBA"/>
</dbReference>
<keyword evidence="13" id="KW-0067">ATP-binding</keyword>
<dbReference type="Proteomes" id="UP000694403">
    <property type="component" value="Unplaced"/>
</dbReference>
<evidence type="ECO:0000259" key="27">
    <source>
        <dbReference type="PROSITE" id="PS50146"/>
    </source>
</evidence>
<dbReference type="GO" id="GO:0008481">
    <property type="term" value="F:sphingosine kinase activity"/>
    <property type="evidence" value="ECO:0007669"/>
    <property type="project" value="UniProtKB-EC"/>
</dbReference>
<keyword evidence="11" id="KW-0967">Endosome</keyword>
<evidence type="ECO:0000256" key="25">
    <source>
        <dbReference type="ARBA" id="ARBA00073892"/>
    </source>
</evidence>
<evidence type="ECO:0000256" key="18">
    <source>
        <dbReference type="ARBA" id="ARBA00023242"/>
    </source>
</evidence>
<comment type="cofactor">
    <cofactor evidence="1">
        <name>Mg(2+)</name>
        <dbReference type="ChEBI" id="CHEBI:18420"/>
    </cofactor>
</comment>
<reference evidence="28" key="1">
    <citation type="submission" date="2025-05" db="UniProtKB">
        <authorList>
            <consortium name="Ensembl"/>
        </authorList>
    </citation>
    <scope>IDENTIFICATION</scope>
</reference>
<dbReference type="PROSITE" id="PS50146">
    <property type="entry name" value="DAGK"/>
    <property type="match status" value="1"/>
</dbReference>
<accession>A0A8C3SCX4</accession>
<dbReference type="Pfam" id="PF00781">
    <property type="entry name" value="DAGK_cat"/>
    <property type="match status" value="1"/>
</dbReference>
<evidence type="ECO:0000256" key="5">
    <source>
        <dbReference type="ARBA" id="ARBA00004496"/>
    </source>
</evidence>
<dbReference type="Gene3D" id="3.40.50.10330">
    <property type="entry name" value="Probable inorganic polyphosphate/atp-NAD kinase, domain 1"/>
    <property type="match status" value="1"/>
</dbReference>
<dbReference type="GO" id="GO:0006669">
    <property type="term" value="P:sphinganine-1-phosphate biosynthetic process"/>
    <property type="evidence" value="ECO:0007669"/>
    <property type="project" value="TreeGrafter"/>
</dbReference>
<evidence type="ECO:0000256" key="1">
    <source>
        <dbReference type="ARBA" id="ARBA00001946"/>
    </source>
</evidence>
<dbReference type="PANTHER" id="PTHR12358">
    <property type="entry name" value="SPHINGOSINE KINASE"/>
    <property type="match status" value="1"/>
</dbReference>
<evidence type="ECO:0000256" key="19">
    <source>
        <dbReference type="ARBA" id="ARBA00034103"/>
    </source>
</evidence>
<organism evidence="28 29">
    <name type="scientific">Chelydra serpentina</name>
    <name type="common">Snapping turtle</name>
    <name type="synonym">Testudo serpentina</name>
    <dbReference type="NCBI Taxonomy" id="8475"/>
    <lineage>
        <taxon>Eukaryota</taxon>
        <taxon>Metazoa</taxon>
        <taxon>Chordata</taxon>
        <taxon>Craniata</taxon>
        <taxon>Vertebrata</taxon>
        <taxon>Euteleostomi</taxon>
        <taxon>Archelosauria</taxon>
        <taxon>Testudinata</taxon>
        <taxon>Testudines</taxon>
        <taxon>Cryptodira</taxon>
        <taxon>Durocryptodira</taxon>
        <taxon>Americhelydia</taxon>
        <taxon>Chelydroidea</taxon>
        <taxon>Chelydridae</taxon>
        <taxon>Chelydra</taxon>
    </lineage>
</organism>
<sequence length="372" mass="39930">SALSDIAPSLLPRPRRLLLLLNPFGGRGLALQWCQTHVLPMITEADVSFNLIQTERPNHARELVKGISLAEWDGIVAISGDGLLYEVLNGLMERPDWEQAIKMPVGILPSGSGNALAGAINCNAGLEQVLGLELLLNCAVLLCHAGVAPLDLVAVTTASGARCFSCLSVAWGFISDVDIESEKYRHMGAARFTLGTLVRLASMHTYRGRLSYLPPGLGELPAGGAGEARVGGPPDELLVPLGQPVPVSWVTVEDDFVLVLAIYQSHLGADLFAAPFARFDDGLVHLCFIKAGISRAALVRLFLAMEKGSHFEQECPHLVHVPVRAFRLEPLTRKGILTVDGERVEYGPIQGQVHRGLARLVTGVSRLKIATG</sequence>
<evidence type="ECO:0000256" key="26">
    <source>
        <dbReference type="ARBA" id="ARBA00078920"/>
    </source>
</evidence>
<evidence type="ECO:0000256" key="7">
    <source>
        <dbReference type="ARBA" id="ARBA00022490"/>
    </source>
</evidence>
<dbReference type="GO" id="GO:0098793">
    <property type="term" value="C:presynapse"/>
    <property type="evidence" value="ECO:0007669"/>
    <property type="project" value="UniProtKB-ARBA"/>
</dbReference>
<keyword evidence="7" id="KW-0963">Cytoplasm</keyword>
<evidence type="ECO:0000256" key="9">
    <source>
        <dbReference type="ARBA" id="ARBA00022679"/>
    </source>
</evidence>
<comment type="subcellular location">
    <subcellularLocation>
        <location evidence="3">Cell membrane</location>
    </subcellularLocation>
    <subcellularLocation>
        <location evidence="5">Cytoplasm</location>
    </subcellularLocation>
    <subcellularLocation>
        <location evidence="4">Endosome membrane</location>
        <topology evidence="4">Peripheral membrane protein</topology>
    </subcellularLocation>
    <subcellularLocation>
        <location evidence="2">Nucleus</location>
    </subcellularLocation>
    <subcellularLocation>
        <location evidence="19">Synapse</location>
    </subcellularLocation>
</comment>
<comment type="subunit">
    <text evidence="24">Interacts with ACY1. Binds to calmodulin. Interacts with SPHKAP. Interacts with CIB1, the interaction occurs in a calcium-dependent manner. Interacts with TRAF2. Interacts with EEF1A1; the interaction enhances SPHK1 kinase activity.</text>
</comment>
<dbReference type="GO" id="GO:0043065">
    <property type="term" value="P:positive regulation of apoptotic process"/>
    <property type="evidence" value="ECO:0007669"/>
    <property type="project" value="TreeGrafter"/>
</dbReference>
<dbReference type="GO" id="GO:0071363">
    <property type="term" value="P:cellular response to growth factor stimulus"/>
    <property type="evidence" value="ECO:0007669"/>
    <property type="project" value="UniProtKB-ARBA"/>
</dbReference>
<feature type="domain" description="DAGKc" evidence="27">
    <location>
        <begin position="12"/>
        <end position="159"/>
    </location>
</feature>
<keyword evidence="16" id="KW-0443">Lipid metabolism</keyword>
<dbReference type="GO" id="GO:0005516">
    <property type="term" value="F:calmodulin binding"/>
    <property type="evidence" value="ECO:0007669"/>
    <property type="project" value="UniProtKB-KW"/>
</dbReference>
<evidence type="ECO:0000256" key="24">
    <source>
        <dbReference type="ARBA" id="ARBA00063565"/>
    </source>
</evidence>
<dbReference type="Pfam" id="PF19279">
    <property type="entry name" value="YegS_C"/>
    <property type="match status" value="1"/>
</dbReference>
<dbReference type="GO" id="GO:0010468">
    <property type="term" value="P:regulation of gene expression"/>
    <property type="evidence" value="ECO:0007669"/>
    <property type="project" value="UniProtKB-ARBA"/>
</dbReference>
<evidence type="ECO:0000256" key="2">
    <source>
        <dbReference type="ARBA" id="ARBA00004123"/>
    </source>
</evidence>
<dbReference type="InterPro" id="IPR045540">
    <property type="entry name" value="YegS/DAGK_C"/>
</dbReference>
<evidence type="ECO:0000256" key="11">
    <source>
        <dbReference type="ARBA" id="ARBA00022753"/>
    </source>
</evidence>
<dbReference type="GO" id="GO:0005634">
    <property type="term" value="C:nucleus"/>
    <property type="evidence" value="ECO:0007669"/>
    <property type="project" value="UniProtKB-SubCell"/>
</dbReference>
<evidence type="ECO:0000313" key="29">
    <source>
        <dbReference type="Proteomes" id="UP000694403"/>
    </source>
</evidence>
<evidence type="ECO:0000313" key="28">
    <source>
        <dbReference type="Ensembl" id="ENSCSRP00000010734.1"/>
    </source>
</evidence>
<dbReference type="InterPro" id="IPR050187">
    <property type="entry name" value="Lipid_Phosphate_FormReg"/>
</dbReference>
<evidence type="ECO:0000256" key="13">
    <source>
        <dbReference type="ARBA" id="ARBA00022840"/>
    </source>
</evidence>
<evidence type="ECO:0000256" key="8">
    <source>
        <dbReference type="ARBA" id="ARBA00022553"/>
    </source>
</evidence>
<evidence type="ECO:0000256" key="14">
    <source>
        <dbReference type="ARBA" id="ARBA00022860"/>
    </source>
</evidence>
<evidence type="ECO:0000256" key="4">
    <source>
        <dbReference type="ARBA" id="ARBA00004481"/>
    </source>
</evidence>
<dbReference type="FunFam" id="2.60.200.40:FF:000010">
    <property type="entry name" value="Sphingosine kinase 1"/>
    <property type="match status" value="1"/>
</dbReference>
<comment type="catalytic activity">
    <reaction evidence="22">
        <text>a sphingoid base + ATP = a sphingoid 1-phosphate + ADP + H(+)</text>
        <dbReference type="Rhea" id="RHEA:51496"/>
        <dbReference type="ChEBI" id="CHEBI:15378"/>
        <dbReference type="ChEBI" id="CHEBI:30616"/>
        <dbReference type="ChEBI" id="CHEBI:76941"/>
        <dbReference type="ChEBI" id="CHEBI:84410"/>
        <dbReference type="ChEBI" id="CHEBI:456216"/>
        <dbReference type="EC" id="2.7.1.91"/>
    </reaction>
    <physiologicalReaction direction="left-to-right" evidence="22">
        <dbReference type="Rhea" id="RHEA:51497"/>
    </physiologicalReaction>
</comment>
<evidence type="ECO:0000256" key="10">
    <source>
        <dbReference type="ARBA" id="ARBA00022741"/>
    </source>
</evidence>
<dbReference type="InterPro" id="IPR017438">
    <property type="entry name" value="ATP-NAD_kinase_N"/>
</dbReference>
<dbReference type="Gene3D" id="2.60.200.40">
    <property type="match status" value="1"/>
</dbReference>
<evidence type="ECO:0000256" key="3">
    <source>
        <dbReference type="ARBA" id="ARBA00004236"/>
    </source>
</evidence>
<dbReference type="InterPro" id="IPR016064">
    <property type="entry name" value="NAD/diacylglycerol_kinase_sf"/>
</dbReference>
<keyword evidence="9" id="KW-0808">Transferase</keyword>
<dbReference type="GO" id="GO:0005524">
    <property type="term" value="F:ATP binding"/>
    <property type="evidence" value="ECO:0007669"/>
    <property type="project" value="UniProtKB-KW"/>
</dbReference>
<dbReference type="SMART" id="SM00046">
    <property type="entry name" value="DAGKc"/>
    <property type="match status" value="1"/>
</dbReference>
<dbReference type="GO" id="GO:0005886">
    <property type="term" value="C:plasma membrane"/>
    <property type="evidence" value="ECO:0007669"/>
    <property type="project" value="UniProtKB-SubCell"/>
</dbReference>
<dbReference type="SUPFAM" id="SSF111331">
    <property type="entry name" value="NAD kinase/diacylglycerol kinase-like"/>
    <property type="match status" value="1"/>
</dbReference>
<dbReference type="Ensembl" id="ENSCSRT00000011131.1">
    <property type="protein sequence ID" value="ENSCSRP00000010734.1"/>
    <property type="gene ID" value="ENSCSRG00000008023.1"/>
</dbReference>
<keyword evidence="14" id="KW-0112">Calmodulin-binding</keyword>
<proteinExistence type="predicted"/>
<comment type="function">
    <text evidence="23">Has serine acetyltransferase activity on PTGS2/COX2 in an acetyl-CoA dependent manner. The acetyltransferase activity increases in presence of the kinase substrate, sphingosine. During neuroinflammation, through PTGS2 acetylation, promotes neuronal secretion of specialized preresolving mediators (SPMs), especially 15-R-lipoxin A4, which results in an increase of phagocytic microglia.</text>
</comment>
<dbReference type="InterPro" id="IPR001206">
    <property type="entry name" value="Diacylglycerol_kinase_cat_dom"/>
</dbReference>
<evidence type="ECO:0000256" key="6">
    <source>
        <dbReference type="ARBA" id="ARBA00022475"/>
    </source>
</evidence>
<evidence type="ECO:0000256" key="23">
    <source>
        <dbReference type="ARBA" id="ARBA00053667"/>
    </source>
</evidence>
<comment type="catalytic activity">
    <reaction evidence="21">
        <text>L-seryl-[protein] + acetyl-CoA = O-acetyl-L-seryl-[protein] + CoA</text>
        <dbReference type="Rhea" id="RHEA:59392"/>
        <dbReference type="Rhea" id="RHEA-COMP:9863"/>
        <dbReference type="Rhea" id="RHEA-COMP:15352"/>
        <dbReference type="ChEBI" id="CHEBI:29999"/>
        <dbReference type="ChEBI" id="CHEBI:57287"/>
        <dbReference type="ChEBI" id="CHEBI:57288"/>
        <dbReference type="ChEBI" id="CHEBI:141128"/>
    </reaction>
    <physiologicalReaction direction="left-to-right" evidence="21">
        <dbReference type="Rhea" id="RHEA:59393"/>
    </physiologicalReaction>
</comment>
<dbReference type="GO" id="GO:0010008">
    <property type="term" value="C:endosome membrane"/>
    <property type="evidence" value="ECO:0007669"/>
    <property type="project" value="UniProtKB-SubCell"/>
</dbReference>
<keyword evidence="6" id="KW-1003">Cell membrane</keyword>
<evidence type="ECO:0000256" key="15">
    <source>
        <dbReference type="ARBA" id="ARBA00023018"/>
    </source>
</evidence>
<dbReference type="GO" id="GO:0080090">
    <property type="term" value="P:regulation of primary metabolic process"/>
    <property type="evidence" value="ECO:0007669"/>
    <property type="project" value="UniProtKB-ARBA"/>
</dbReference>